<dbReference type="AlphaFoldDB" id="A0A2U9IV73"/>
<feature type="transmembrane region" description="Helical" evidence="1">
    <location>
        <begin position="125"/>
        <end position="144"/>
    </location>
</feature>
<feature type="transmembrane region" description="Helical" evidence="1">
    <location>
        <begin position="62"/>
        <end position="80"/>
    </location>
</feature>
<sequence>MERSYITAIILDAIAGYVSFLDMGLLEKIGLLIVIAGVYSLTYPDLSLTLPISLLPFSVTSGSYLLLVVSGLISIAPYYLERKVTSFLLTMGFSLVFLDYTTYLIVPFLVLVPTLVYLKVEVRGFFGTFFVFLISAAVFFNQALSDQLSSVAYYSLLFGVIGVILENRRVRLRAPLLFVPYALGSLLFPTPLEYYWWNPHSFYFSSNPFSLWLVSGYFPQVNTILGTWPLSHLLSVRLYIALLALLSGEASYFLFKRLGIPKPWLPALVYQLLSPFPYPYLLLGYSVLPVTGLLLTLKVRNEIKYPAIMVSSMIGSSFPFFLISAGLLSVREKNFPWLILGMVGANAFWLLPYLIFGFPTESVEITSSFALLIPVLVLLAKFERGKVIVPLLSLIYMLSGLPLSYAFYPIAILSTLLLFKDTDIRKVASAVIVSILLLGSFLQFSHYSVAQVPSNITKIDGEIENATLVWWNDSYPLLSSAPINFTQLPLNFIQYVISHGKVMKNVNYTGFPVSVYPLPPNNVIQVNGSWVPETIPIPFNFSEYNKTSDLLVNGSLITSISSEQRILWKAPNESFVVNFSGNWTSYLPYPAVILGSNSTFVEVWLGGHYPVYLFGRETRLLGTAEPVNLPGKFSLSLAFARVGNFTFLEGEKVGNRFYPFFINTTLPWKDAREFGLELPIRNQVSLNVSLNKFVPINITRDYVSWNSTQPYNVTFYPTKPVNGTLILGPLTKIYVNGREVVNGSFVVLNNLTLTGVGKVNVTYLALKENGKTLVILGKPYSVSLSTITRQTLGGVTEVIKSNVNVSLYLITMNSIVKVNGKPELSGNYTFPAGVNVVQFTFPGEAYLVIGTYVTLLSFVIAVLQGKVRPRKG</sequence>
<keyword evidence="3" id="KW-1185">Reference proteome</keyword>
<dbReference type="KEGG" id="mhk:DFR87_09560"/>
<feature type="transmembrane region" description="Helical" evidence="1">
    <location>
        <begin position="845"/>
        <end position="863"/>
    </location>
</feature>
<keyword evidence="1" id="KW-0812">Transmembrane</keyword>
<feature type="transmembrane region" description="Helical" evidence="1">
    <location>
        <begin position="150"/>
        <end position="166"/>
    </location>
</feature>
<feature type="transmembrane region" description="Helical" evidence="1">
    <location>
        <begin position="275"/>
        <end position="295"/>
    </location>
</feature>
<dbReference type="GeneID" id="36835588"/>
<evidence type="ECO:0000256" key="1">
    <source>
        <dbReference type="SAM" id="Phobius"/>
    </source>
</evidence>
<feature type="transmembrane region" description="Helical" evidence="1">
    <location>
        <begin position="335"/>
        <end position="356"/>
    </location>
</feature>
<feature type="transmembrane region" description="Helical" evidence="1">
    <location>
        <begin position="307"/>
        <end position="329"/>
    </location>
</feature>
<feature type="transmembrane region" description="Helical" evidence="1">
    <location>
        <begin position="238"/>
        <end position="255"/>
    </location>
</feature>
<gene>
    <name evidence="2" type="ORF">DFR87_09560</name>
</gene>
<keyword evidence="1" id="KW-1133">Transmembrane helix</keyword>
<reference evidence="3" key="2">
    <citation type="submission" date="2020-03" db="EMBL/GenBank/DDBJ databases">
        <title>Complete Genome Sequences of Extremely Thermoacidophilic, Metal-Mobilizing Type-Strain Members of the Archaeal Family Sulfolobaceae: Acidianus brierleyi DSM-1651T, Acidianus sulfidivorans DSM-18786T, Metallosphaera hakonensis DSM-7519T, and Metallosphaera prunae DSM-10039T.</title>
        <authorList>
            <person name="Counts J.A."/>
            <person name="Kelly R.M."/>
        </authorList>
    </citation>
    <scope>NUCLEOTIDE SEQUENCE [LARGE SCALE GENOMIC DNA]</scope>
    <source>
        <strain evidence="3">HO1-1</strain>
    </source>
</reference>
<accession>A0A2U9IV73</accession>
<reference evidence="2 3" key="1">
    <citation type="submission" date="2018-05" db="EMBL/GenBank/DDBJ databases">
        <title>Complete Genome Sequences of Extremely Thermoacidophilic, Metal-Mobilizing Type-Strain Members of the Archaeal Family Sulfolobaceae: Acidianus brierleyi DSM-1651T, Acidianus sulfidivorans DSM-18786T, Metallosphaera hakonensis DSM-7519T, and Metallosphaera prunae DSM-10039T.</title>
        <authorList>
            <person name="Counts J.A."/>
            <person name="Kelly R.M."/>
        </authorList>
    </citation>
    <scope>NUCLEOTIDE SEQUENCE [LARGE SCALE GENOMIC DNA]</scope>
    <source>
        <strain evidence="2 3">HO1-1</strain>
    </source>
</reference>
<reference evidence="3" key="3">
    <citation type="submission" date="2020-03" db="EMBL/GenBank/DDBJ databases">
        <title>Sequencing and Assembly of Multiple Reported Metal-Biooxidizing Members of the Extremely Thermoacidophilic Archaeal Family Sulfolobaceae.</title>
        <authorList>
            <person name="Counts J.A."/>
            <person name="Kelly R.M."/>
        </authorList>
    </citation>
    <scope>NUCLEOTIDE SEQUENCE [LARGE SCALE GENOMIC DNA]</scope>
    <source>
        <strain evidence="3">HO1-1</strain>
    </source>
</reference>
<feature type="transmembrane region" description="Helical" evidence="1">
    <location>
        <begin position="100"/>
        <end position="118"/>
    </location>
</feature>
<feature type="transmembrane region" description="Helical" evidence="1">
    <location>
        <begin position="29"/>
        <end position="50"/>
    </location>
</feature>
<evidence type="ECO:0000313" key="3">
    <source>
        <dbReference type="Proteomes" id="UP000247586"/>
    </source>
</evidence>
<protein>
    <submittedName>
        <fullName evidence="2">Uncharacterized protein</fullName>
    </submittedName>
</protein>
<evidence type="ECO:0000313" key="2">
    <source>
        <dbReference type="EMBL" id="AWR99893.1"/>
    </source>
</evidence>
<dbReference type="EMBL" id="CP029287">
    <property type="protein sequence ID" value="AWR99893.1"/>
    <property type="molecule type" value="Genomic_DNA"/>
</dbReference>
<name>A0A2U9IV73_9CREN</name>
<proteinExistence type="predicted"/>
<dbReference type="RefSeq" id="WP_110369422.1">
    <property type="nucleotide sequence ID" value="NZ_CP029287.2"/>
</dbReference>
<dbReference type="OrthoDB" id="34734at2157"/>
<keyword evidence="1" id="KW-0472">Membrane</keyword>
<dbReference type="Proteomes" id="UP000247586">
    <property type="component" value="Chromosome"/>
</dbReference>
<feature type="transmembrane region" description="Helical" evidence="1">
    <location>
        <begin position="394"/>
        <end position="419"/>
    </location>
</feature>
<organism evidence="2 3">
    <name type="scientific">Metallosphaera hakonensis JCM 8857 = DSM 7519</name>
    <dbReference type="NCBI Taxonomy" id="1293036"/>
    <lineage>
        <taxon>Archaea</taxon>
        <taxon>Thermoproteota</taxon>
        <taxon>Thermoprotei</taxon>
        <taxon>Sulfolobales</taxon>
        <taxon>Sulfolobaceae</taxon>
        <taxon>Metallosphaera</taxon>
    </lineage>
</organism>
<feature type="transmembrane region" description="Helical" evidence="1">
    <location>
        <begin position="178"/>
        <end position="197"/>
    </location>
</feature>
<feature type="transmembrane region" description="Helical" evidence="1">
    <location>
        <begin position="363"/>
        <end position="382"/>
    </location>
</feature>